<organism evidence="2 3">
    <name type="scientific">Wuchereria bancrofti</name>
    <dbReference type="NCBI Taxonomy" id="6293"/>
    <lineage>
        <taxon>Eukaryota</taxon>
        <taxon>Metazoa</taxon>
        <taxon>Ecdysozoa</taxon>
        <taxon>Nematoda</taxon>
        <taxon>Chromadorea</taxon>
        <taxon>Rhabditida</taxon>
        <taxon>Spirurina</taxon>
        <taxon>Spiruromorpha</taxon>
        <taxon>Filarioidea</taxon>
        <taxon>Onchocercidae</taxon>
        <taxon>Wuchereria</taxon>
    </lineage>
</organism>
<evidence type="ECO:0000313" key="3">
    <source>
        <dbReference type="Proteomes" id="UP000004810"/>
    </source>
</evidence>
<reference evidence="3" key="1">
    <citation type="submission" date="2012-08" db="EMBL/GenBank/DDBJ databases">
        <title>The Genome Sequence of Wuchereria bancrofti.</title>
        <authorList>
            <person name="Nutman T.B."/>
            <person name="Fink D.L."/>
            <person name="Russ C."/>
            <person name="Young S."/>
            <person name="Zeng Q."/>
            <person name="Koehrsen M."/>
            <person name="Alvarado L."/>
            <person name="Berlin A."/>
            <person name="Chapman S.B."/>
            <person name="Chen Z."/>
            <person name="Freedman E."/>
            <person name="Gellesch M."/>
            <person name="Goldberg J."/>
            <person name="Griggs A."/>
            <person name="Gujja S."/>
            <person name="Heilman E.R."/>
            <person name="Heiman D."/>
            <person name="Hepburn T."/>
            <person name="Howarth C."/>
            <person name="Jen D."/>
            <person name="Larson L."/>
            <person name="Lewis B."/>
            <person name="Mehta T."/>
            <person name="Park D."/>
            <person name="Pearson M."/>
            <person name="Roberts A."/>
            <person name="Saif S."/>
            <person name="Shea T."/>
            <person name="Shenoy N."/>
            <person name="Sisk P."/>
            <person name="Stolte C."/>
            <person name="Sykes S."/>
            <person name="Walk T."/>
            <person name="White J."/>
            <person name="Yandava C."/>
            <person name="Haas B."/>
            <person name="Henn M.R."/>
            <person name="Nusbaum C."/>
            <person name="Birren B."/>
        </authorList>
    </citation>
    <scope>NUCLEOTIDE SEQUENCE [LARGE SCALE GENOMIC DNA]</scope>
    <source>
        <strain evidence="3">NA</strain>
    </source>
</reference>
<accession>J9F0J3</accession>
<keyword evidence="1" id="KW-0175">Coiled coil</keyword>
<protein>
    <submittedName>
        <fullName evidence="2">Uncharacterized protein</fullName>
    </submittedName>
</protein>
<proteinExistence type="predicted"/>
<feature type="coiled-coil region" evidence="1">
    <location>
        <begin position="9"/>
        <end position="50"/>
    </location>
</feature>
<name>J9F0J3_WUCBA</name>
<evidence type="ECO:0000256" key="1">
    <source>
        <dbReference type="SAM" id="Coils"/>
    </source>
</evidence>
<sequence>MGKKDVEKMLEMINKMQEVEKENDALLHRVEKLKRRNKELEKTVKMNDEIIRSVVF</sequence>
<dbReference type="AlphaFoldDB" id="J9F0J3"/>
<gene>
    <name evidence="2" type="ORF">WUBG_06123</name>
</gene>
<dbReference type="EMBL" id="ADBV01002524">
    <property type="protein sequence ID" value="EJW82967.1"/>
    <property type="molecule type" value="Genomic_DNA"/>
</dbReference>
<dbReference type="Proteomes" id="UP000004810">
    <property type="component" value="Unassembled WGS sequence"/>
</dbReference>
<comment type="caution">
    <text evidence="2">The sequence shown here is derived from an EMBL/GenBank/DDBJ whole genome shotgun (WGS) entry which is preliminary data.</text>
</comment>
<evidence type="ECO:0000313" key="2">
    <source>
        <dbReference type="EMBL" id="EJW82967.1"/>
    </source>
</evidence>